<dbReference type="RefSeq" id="WP_379900989.1">
    <property type="nucleotide sequence ID" value="NZ_JBHULM010000007.1"/>
</dbReference>
<dbReference type="EMBL" id="JBHULM010000007">
    <property type="protein sequence ID" value="MFD2541359.1"/>
    <property type="molecule type" value="Genomic_DNA"/>
</dbReference>
<dbReference type="InterPro" id="IPR011204">
    <property type="entry name" value="Virulence_RhuM-like"/>
</dbReference>
<name>A0ABW5JZT7_9FLAO</name>
<keyword evidence="2" id="KW-1185">Reference proteome</keyword>
<dbReference type="Proteomes" id="UP001597467">
    <property type="component" value="Unassembled WGS sequence"/>
</dbReference>
<gene>
    <name evidence="1" type="ORF">ACFSSB_03445</name>
</gene>
<evidence type="ECO:0000313" key="2">
    <source>
        <dbReference type="Proteomes" id="UP001597467"/>
    </source>
</evidence>
<protein>
    <submittedName>
        <fullName evidence="1">Virulence RhuM family protein</fullName>
    </submittedName>
</protein>
<accession>A0ABW5JZT7</accession>
<dbReference type="Pfam" id="PF13310">
    <property type="entry name" value="Virulence_RhuM"/>
    <property type="match status" value="1"/>
</dbReference>
<dbReference type="PANTHER" id="PTHR35810:SF1">
    <property type="entry name" value="CYTOPLASMIC PROTEIN"/>
    <property type="match status" value="1"/>
</dbReference>
<dbReference type="PANTHER" id="PTHR35810">
    <property type="entry name" value="CYTOPLASMIC PROTEIN-RELATED"/>
    <property type="match status" value="1"/>
</dbReference>
<sequence>MSSKLIPQESNFLLYTTPEGEVKLQVLINNETVWLTQKAMQDLFDRAKSTISEHITNVFKEGELQEDQVVRKFRTTANDGKDYETTFYNLDVIISVGYRVKSHRGTQFRIWATKTLREYIIKGFVLDDERLKQGKTLFGKDYFKELLERVRSIRASERRIYQQVTDIFAECSIDYDKNSSITKKFYATVQNKFHYAITGKTAAEIIYLKADSKKPTMGLKTWKNAPEGRILKSDTNIAKNYLEEKEIKQLERTVTSYFDYIEGLIERENTFTMEGLANSVNKFLEFNEYKVLDGLGKKSKKQAENKAFKEYDTFNKRQSIESDFDKMVKKLNQKKNK</sequence>
<comment type="caution">
    <text evidence="1">The sequence shown here is derived from an EMBL/GenBank/DDBJ whole genome shotgun (WGS) entry which is preliminary data.</text>
</comment>
<proteinExistence type="predicted"/>
<reference evidence="2" key="1">
    <citation type="journal article" date="2019" name="Int. J. Syst. Evol. Microbiol.">
        <title>The Global Catalogue of Microorganisms (GCM) 10K type strain sequencing project: providing services to taxonomists for standard genome sequencing and annotation.</title>
        <authorList>
            <consortium name="The Broad Institute Genomics Platform"/>
            <consortium name="The Broad Institute Genome Sequencing Center for Infectious Disease"/>
            <person name="Wu L."/>
            <person name="Ma J."/>
        </authorList>
    </citation>
    <scope>NUCLEOTIDE SEQUENCE [LARGE SCALE GENOMIC DNA]</scope>
    <source>
        <strain evidence="2">KCTC 42808</strain>
    </source>
</reference>
<evidence type="ECO:0000313" key="1">
    <source>
        <dbReference type="EMBL" id="MFD2541359.1"/>
    </source>
</evidence>
<organism evidence="1 2">
    <name type="scientific">Lacinutrix gracilariae</name>
    <dbReference type="NCBI Taxonomy" id="1747198"/>
    <lineage>
        <taxon>Bacteria</taxon>
        <taxon>Pseudomonadati</taxon>
        <taxon>Bacteroidota</taxon>
        <taxon>Flavobacteriia</taxon>
        <taxon>Flavobacteriales</taxon>
        <taxon>Flavobacteriaceae</taxon>
        <taxon>Lacinutrix</taxon>
    </lineage>
</organism>
<dbReference type="PIRSF" id="PIRSF015268">
    <property type="entry name" value="Virulence_RhuM"/>
    <property type="match status" value="1"/>
</dbReference>